<reference evidence="2" key="1">
    <citation type="submission" date="2020-09" db="EMBL/GenBank/DDBJ databases">
        <title>Streptomyces canutascabiei sp. nov., which causes potato common scab and is distributed across the world.</title>
        <authorList>
            <person name="Nguyen H.P."/>
            <person name="Weisberg A.J."/>
            <person name="Chang J.H."/>
            <person name="Clarke C.R."/>
        </authorList>
    </citation>
    <scope>NUCLEOTIDE SEQUENCE</scope>
    <source>
        <strain evidence="2">ID-01-6.2a</strain>
    </source>
</reference>
<dbReference type="AlphaFoldDB" id="A0A927L6K2"/>
<feature type="domain" description="N-acetyltransferase" evidence="1">
    <location>
        <begin position="6"/>
        <end position="161"/>
    </location>
</feature>
<accession>A0A927L6K2</accession>
<dbReference type="InterPro" id="IPR016181">
    <property type="entry name" value="Acyl_CoA_acyltransferase"/>
</dbReference>
<organism evidence="2 3">
    <name type="scientific">Streptomyces caniscabiei</name>
    <dbReference type="NCBI Taxonomy" id="2746961"/>
    <lineage>
        <taxon>Bacteria</taxon>
        <taxon>Bacillati</taxon>
        <taxon>Actinomycetota</taxon>
        <taxon>Actinomycetes</taxon>
        <taxon>Kitasatosporales</taxon>
        <taxon>Streptomycetaceae</taxon>
        <taxon>Streptomyces</taxon>
    </lineage>
</organism>
<evidence type="ECO:0000313" key="2">
    <source>
        <dbReference type="EMBL" id="MBD9727021.1"/>
    </source>
</evidence>
<dbReference type="RefSeq" id="WP_060882925.1">
    <property type="nucleotide sequence ID" value="NZ_CP119182.1"/>
</dbReference>
<dbReference type="PANTHER" id="PTHR43328:SF1">
    <property type="entry name" value="N-ACETYLTRANSFERASE DOMAIN-CONTAINING PROTEIN"/>
    <property type="match status" value="1"/>
</dbReference>
<evidence type="ECO:0000259" key="1">
    <source>
        <dbReference type="PROSITE" id="PS51186"/>
    </source>
</evidence>
<dbReference type="Gene3D" id="3.40.630.30">
    <property type="match status" value="1"/>
</dbReference>
<gene>
    <name evidence="2" type="ORF">IHE70_28210</name>
</gene>
<dbReference type="InterPro" id="IPR000182">
    <property type="entry name" value="GNAT_dom"/>
</dbReference>
<dbReference type="Pfam" id="PF13302">
    <property type="entry name" value="Acetyltransf_3"/>
    <property type="match status" value="1"/>
</dbReference>
<name>A0A927L6K2_9ACTN</name>
<dbReference type="Proteomes" id="UP000661025">
    <property type="component" value="Unassembled WGS sequence"/>
</dbReference>
<proteinExistence type="predicted"/>
<dbReference type="SUPFAM" id="SSF55729">
    <property type="entry name" value="Acyl-CoA N-acyltransferases (Nat)"/>
    <property type="match status" value="1"/>
</dbReference>
<dbReference type="GeneID" id="79929741"/>
<dbReference type="EMBL" id="JACYXT010000013">
    <property type="protein sequence ID" value="MBD9727021.1"/>
    <property type="molecule type" value="Genomic_DNA"/>
</dbReference>
<protein>
    <submittedName>
        <fullName evidence="2">GNAT family N-acetyltransferase</fullName>
    </submittedName>
</protein>
<comment type="caution">
    <text evidence="2">The sequence shown here is derived from an EMBL/GenBank/DDBJ whole genome shotgun (WGS) entry which is preliminary data.</text>
</comment>
<dbReference type="PROSITE" id="PS51186">
    <property type="entry name" value="GNAT"/>
    <property type="match status" value="1"/>
</dbReference>
<dbReference type="PANTHER" id="PTHR43328">
    <property type="entry name" value="ACETYLTRANSFERASE-RELATED"/>
    <property type="match status" value="1"/>
</dbReference>
<sequence length="161" mass="17510">MTAAVVSLREVRDGDLPFLWRHASDPEAQRIAAFTGAYHRDRALFDAHWAKIRADPGVLNRTVVADGEVVGTVAVYGPPDEREVTYWIDRAHWGRGVATAALTALLGLVPTRPLYAHAAADNTGSIRVLEKCGFVVTGHDRGFALARDAEIDEVALILRAV</sequence>
<dbReference type="GO" id="GO:0016747">
    <property type="term" value="F:acyltransferase activity, transferring groups other than amino-acyl groups"/>
    <property type="evidence" value="ECO:0007669"/>
    <property type="project" value="InterPro"/>
</dbReference>
<evidence type="ECO:0000313" key="3">
    <source>
        <dbReference type="Proteomes" id="UP000661025"/>
    </source>
</evidence>